<dbReference type="EMBL" id="PGFJ01000001">
    <property type="protein sequence ID" value="PJJ83736.1"/>
    <property type="molecule type" value="Genomic_DNA"/>
</dbReference>
<keyword evidence="9" id="KW-1185">Reference proteome</keyword>
<evidence type="ECO:0000256" key="6">
    <source>
        <dbReference type="ARBA" id="ARBA00023136"/>
    </source>
</evidence>
<dbReference type="GO" id="GO:0005886">
    <property type="term" value="C:plasma membrane"/>
    <property type="evidence" value="ECO:0007669"/>
    <property type="project" value="UniProtKB-SubCell"/>
</dbReference>
<comment type="similarity">
    <text evidence="2 7">Belongs to the ExbD/TolR family.</text>
</comment>
<evidence type="ECO:0000256" key="4">
    <source>
        <dbReference type="ARBA" id="ARBA00022692"/>
    </source>
</evidence>
<evidence type="ECO:0000313" key="9">
    <source>
        <dbReference type="Proteomes" id="UP000242687"/>
    </source>
</evidence>
<dbReference type="RefSeq" id="WP_100339978.1">
    <property type="nucleotide sequence ID" value="NZ_PGFJ01000001.1"/>
</dbReference>
<keyword evidence="7" id="KW-0653">Protein transport</keyword>
<dbReference type="Pfam" id="PF02472">
    <property type="entry name" value="ExbD"/>
    <property type="match status" value="1"/>
</dbReference>
<reference evidence="8 9" key="1">
    <citation type="submission" date="2017-11" db="EMBL/GenBank/DDBJ databases">
        <title>Genomic Encyclopedia of Archaeal and Bacterial Type Strains, Phase II (KMG-II): From Individual Species to Whole Genera.</title>
        <authorList>
            <person name="Goeker M."/>
        </authorList>
    </citation>
    <scope>NUCLEOTIDE SEQUENCE [LARGE SCALE GENOMIC DNA]</scope>
    <source>
        <strain evidence="8 9">DSM 28175</strain>
    </source>
</reference>
<comment type="caution">
    <text evidence="8">The sequence shown here is derived from an EMBL/GenBank/DDBJ whole genome shotgun (WGS) entry which is preliminary data.</text>
</comment>
<accession>A0A2H9VSD5</accession>
<keyword evidence="6" id="KW-0472">Membrane</keyword>
<keyword evidence="5" id="KW-1133">Transmembrane helix</keyword>
<proteinExistence type="inferred from homology"/>
<dbReference type="GO" id="GO:0015031">
    <property type="term" value="P:protein transport"/>
    <property type="evidence" value="ECO:0007669"/>
    <property type="project" value="UniProtKB-KW"/>
</dbReference>
<comment type="subcellular location">
    <subcellularLocation>
        <location evidence="1">Cell membrane</location>
        <topology evidence="1">Single-pass membrane protein</topology>
    </subcellularLocation>
    <subcellularLocation>
        <location evidence="7">Cell membrane</location>
        <topology evidence="7">Single-pass type II membrane protein</topology>
    </subcellularLocation>
</comment>
<name>A0A2H9VSD5_9SPHI</name>
<evidence type="ECO:0000256" key="2">
    <source>
        <dbReference type="ARBA" id="ARBA00005811"/>
    </source>
</evidence>
<dbReference type="OrthoDB" id="9793581at2"/>
<evidence type="ECO:0000313" key="8">
    <source>
        <dbReference type="EMBL" id="PJJ83736.1"/>
    </source>
</evidence>
<evidence type="ECO:0000256" key="5">
    <source>
        <dbReference type="ARBA" id="ARBA00022989"/>
    </source>
</evidence>
<gene>
    <name evidence="8" type="ORF">CLV57_0729</name>
</gene>
<dbReference type="Proteomes" id="UP000242687">
    <property type="component" value="Unassembled WGS sequence"/>
</dbReference>
<keyword evidence="3" id="KW-1003">Cell membrane</keyword>
<keyword evidence="7" id="KW-0813">Transport</keyword>
<sequence>MPRAKVKRKSTAIDMTAMCDVAFLLLTFFILSAKPKTQDPIQTTVPAATAEIALPESDFAMILVGQGKAFYSIAGPELKMETLKLMGEKYGQTFTQEELAAFANTESFGVPMNQLKQLLALPAAERSNVKQPGIPVDTTDNNELFNWVRQTRIADKAVANAELKVAIKGDSKEEYPTIAKIIKTLQKQQVNKFSLITSLKSAQK</sequence>
<dbReference type="InterPro" id="IPR003400">
    <property type="entry name" value="ExbD"/>
</dbReference>
<dbReference type="GO" id="GO:0022857">
    <property type="term" value="F:transmembrane transporter activity"/>
    <property type="evidence" value="ECO:0007669"/>
    <property type="project" value="InterPro"/>
</dbReference>
<dbReference type="PANTHER" id="PTHR30558">
    <property type="entry name" value="EXBD MEMBRANE COMPONENT OF PMF-DRIVEN MACROMOLECULE IMPORT SYSTEM"/>
    <property type="match status" value="1"/>
</dbReference>
<evidence type="ECO:0000256" key="3">
    <source>
        <dbReference type="ARBA" id="ARBA00022475"/>
    </source>
</evidence>
<keyword evidence="4 7" id="KW-0812">Transmembrane</keyword>
<protein>
    <submittedName>
        <fullName evidence="8">Biopolymer transport protein ExbD/TolR</fullName>
    </submittedName>
</protein>
<organism evidence="8 9">
    <name type="scientific">Mucilaginibacter auburnensis</name>
    <dbReference type="NCBI Taxonomy" id="1457233"/>
    <lineage>
        <taxon>Bacteria</taxon>
        <taxon>Pseudomonadati</taxon>
        <taxon>Bacteroidota</taxon>
        <taxon>Sphingobacteriia</taxon>
        <taxon>Sphingobacteriales</taxon>
        <taxon>Sphingobacteriaceae</taxon>
        <taxon>Mucilaginibacter</taxon>
    </lineage>
</organism>
<evidence type="ECO:0000256" key="7">
    <source>
        <dbReference type="RuleBase" id="RU003879"/>
    </source>
</evidence>
<dbReference type="PANTHER" id="PTHR30558:SF3">
    <property type="entry name" value="BIOPOLYMER TRANSPORT PROTEIN EXBD-RELATED"/>
    <property type="match status" value="1"/>
</dbReference>
<evidence type="ECO:0000256" key="1">
    <source>
        <dbReference type="ARBA" id="ARBA00004162"/>
    </source>
</evidence>
<dbReference type="AlphaFoldDB" id="A0A2H9VSD5"/>